<dbReference type="EMBL" id="JARQWQ010000023">
    <property type="protein sequence ID" value="KAK2564185.1"/>
    <property type="molecule type" value="Genomic_DNA"/>
</dbReference>
<keyword evidence="3" id="KW-1185">Reference proteome</keyword>
<reference evidence="2" key="1">
    <citation type="journal article" date="2023" name="G3 (Bethesda)">
        <title>Whole genome assembly and annotation of the endangered Caribbean coral Acropora cervicornis.</title>
        <authorList>
            <person name="Selwyn J.D."/>
            <person name="Vollmer S.V."/>
        </authorList>
    </citation>
    <scope>NUCLEOTIDE SEQUENCE</scope>
    <source>
        <strain evidence="2">K2</strain>
    </source>
</reference>
<reference evidence="2" key="2">
    <citation type="journal article" date="2023" name="Science">
        <title>Genomic signatures of disease resistance in endangered staghorn corals.</title>
        <authorList>
            <person name="Vollmer S.V."/>
            <person name="Selwyn J.D."/>
            <person name="Despard B.A."/>
            <person name="Roesel C.L."/>
        </authorList>
    </citation>
    <scope>NUCLEOTIDE SEQUENCE</scope>
    <source>
        <strain evidence="2">K2</strain>
    </source>
</reference>
<dbReference type="Proteomes" id="UP001249851">
    <property type="component" value="Unassembled WGS sequence"/>
</dbReference>
<protein>
    <submittedName>
        <fullName evidence="2">Uncharacterized protein</fullName>
    </submittedName>
</protein>
<organism evidence="2 3">
    <name type="scientific">Acropora cervicornis</name>
    <name type="common">Staghorn coral</name>
    <dbReference type="NCBI Taxonomy" id="6130"/>
    <lineage>
        <taxon>Eukaryota</taxon>
        <taxon>Metazoa</taxon>
        <taxon>Cnidaria</taxon>
        <taxon>Anthozoa</taxon>
        <taxon>Hexacorallia</taxon>
        <taxon>Scleractinia</taxon>
        <taxon>Astrocoeniina</taxon>
        <taxon>Acroporidae</taxon>
        <taxon>Acropora</taxon>
    </lineage>
</organism>
<evidence type="ECO:0000313" key="2">
    <source>
        <dbReference type="EMBL" id="KAK2564185.1"/>
    </source>
</evidence>
<proteinExistence type="predicted"/>
<feature type="non-terminal residue" evidence="2">
    <location>
        <position position="86"/>
    </location>
</feature>
<comment type="caution">
    <text evidence="2">The sequence shown here is derived from an EMBL/GenBank/DDBJ whole genome shotgun (WGS) entry which is preliminary data.</text>
</comment>
<dbReference type="AlphaFoldDB" id="A0AAD9V819"/>
<sequence>RHGDLVQEVSEDTVSEDCLEEMVIRNIEQYGRTYGRGMMQGTLHYQLQQGSCHREISQRRISSMLRKVAPSAHNERAHDVLDKTNP</sequence>
<evidence type="ECO:0000313" key="3">
    <source>
        <dbReference type="Proteomes" id="UP001249851"/>
    </source>
</evidence>
<evidence type="ECO:0000256" key="1">
    <source>
        <dbReference type="SAM" id="MobiDB-lite"/>
    </source>
</evidence>
<accession>A0AAD9V819</accession>
<feature type="region of interest" description="Disordered" evidence="1">
    <location>
        <begin position="67"/>
        <end position="86"/>
    </location>
</feature>
<feature type="non-terminal residue" evidence="2">
    <location>
        <position position="1"/>
    </location>
</feature>
<name>A0AAD9V819_ACRCE</name>
<feature type="compositionally biased region" description="Basic and acidic residues" evidence="1">
    <location>
        <begin position="73"/>
        <end position="86"/>
    </location>
</feature>
<gene>
    <name evidence="2" type="ORF">P5673_012426</name>
</gene>